<evidence type="ECO:0000313" key="2">
    <source>
        <dbReference type="Proteomes" id="UP000789524"/>
    </source>
</evidence>
<evidence type="ECO:0000313" key="1">
    <source>
        <dbReference type="EMBL" id="CAG9567414.1"/>
    </source>
</evidence>
<name>A0A8J2QRA9_9NEOP</name>
<gene>
    <name evidence="1" type="ORF">DCHRY22_LOCUS7682</name>
</gene>
<protein>
    <submittedName>
        <fullName evidence="1">(African queen) hypothetical protein</fullName>
    </submittedName>
</protein>
<dbReference type="OrthoDB" id="7378702at2759"/>
<reference evidence="1" key="1">
    <citation type="submission" date="2021-09" db="EMBL/GenBank/DDBJ databases">
        <authorList>
            <person name="Martin H S."/>
        </authorList>
    </citation>
    <scope>NUCLEOTIDE SEQUENCE</scope>
</reference>
<comment type="caution">
    <text evidence="1">The sequence shown here is derived from an EMBL/GenBank/DDBJ whole genome shotgun (WGS) entry which is preliminary data.</text>
</comment>
<sequence length="146" mass="15599">MIHFIFITITRIRKLRGGVAAHIYDLTLNGLLLRPLCISLKACEGACALAISMMACSYLSASGVKAQSSTTGCWTPPYCMPEPESSRMLPFNRPPLPPLVVPPLVVPPLPPSPLPSLPLSAAISEPALDLTTSMKSRVPSSEDDSE</sequence>
<dbReference type="Proteomes" id="UP000789524">
    <property type="component" value="Unassembled WGS sequence"/>
</dbReference>
<organism evidence="1 2">
    <name type="scientific">Danaus chrysippus</name>
    <name type="common">African queen</name>
    <dbReference type="NCBI Taxonomy" id="151541"/>
    <lineage>
        <taxon>Eukaryota</taxon>
        <taxon>Metazoa</taxon>
        <taxon>Ecdysozoa</taxon>
        <taxon>Arthropoda</taxon>
        <taxon>Hexapoda</taxon>
        <taxon>Insecta</taxon>
        <taxon>Pterygota</taxon>
        <taxon>Neoptera</taxon>
        <taxon>Endopterygota</taxon>
        <taxon>Lepidoptera</taxon>
        <taxon>Glossata</taxon>
        <taxon>Ditrysia</taxon>
        <taxon>Papilionoidea</taxon>
        <taxon>Nymphalidae</taxon>
        <taxon>Danainae</taxon>
        <taxon>Danaini</taxon>
        <taxon>Danaina</taxon>
        <taxon>Danaus</taxon>
        <taxon>Anosia</taxon>
    </lineage>
</organism>
<dbReference type="EMBL" id="CAKASE010000058">
    <property type="protein sequence ID" value="CAG9567414.1"/>
    <property type="molecule type" value="Genomic_DNA"/>
</dbReference>
<keyword evidence="2" id="KW-1185">Reference proteome</keyword>
<accession>A0A8J2QRA9</accession>
<dbReference type="AlphaFoldDB" id="A0A8J2QRA9"/>
<proteinExistence type="predicted"/>